<gene>
    <name evidence="1" type="ORF">AB4876_09365</name>
</gene>
<reference evidence="1 2" key="1">
    <citation type="journal article" date="2011" name="Int. J. Syst. Evol. Microbiol.">
        <title>Zhongshania antarctica gen. nov., sp. nov. and Zhongshania guokunii sp. nov., gammaproteobacteria respectively isolated from coastal attached (fast) ice and surface seawater of the Antarctic.</title>
        <authorList>
            <person name="Li H.J."/>
            <person name="Zhang X.Y."/>
            <person name="Chen C.X."/>
            <person name="Zhang Y.J."/>
            <person name="Gao Z.M."/>
            <person name="Yu Y."/>
            <person name="Chen X.L."/>
            <person name="Chen B."/>
            <person name="Zhang Y.Z."/>
        </authorList>
    </citation>
    <scope>NUCLEOTIDE SEQUENCE [LARGE SCALE GENOMIC DNA]</scope>
    <source>
        <strain evidence="1 2">ZS6-22T</strain>
    </source>
</reference>
<organism evidence="1 2">
    <name type="scientific">Zhongshania guokunii</name>
    <dbReference type="NCBI Taxonomy" id="641783"/>
    <lineage>
        <taxon>Bacteria</taxon>
        <taxon>Pseudomonadati</taxon>
        <taxon>Pseudomonadota</taxon>
        <taxon>Gammaproteobacteria</taxon>
        <taxon>Cellvibrionales</taxon>
        <taxon>Spongiibacteraceae</taxon>
        <taxon>Zhongshania</taxon>
    </lineage>
</organism>
<accession>A0ABV3U598</accession>
<sequence>MPDAGFDVDEMRSVMQKVVVAEVARKSSEAMRALEGLPPESPYLLAYGERVLSPELKAGFNGGKNALGKLKAFVRRVCGYA</sequence>
<dbReference type="EMBL" id="JBFRYA010000007">
    <property type="protein sequence ID" value="MEX1669120.1"/>
    <property type="molecule type" value="Genomic_DNA"/>
</dbReference>
<protein>
    <submittedName>
        <fullName evidence="1">Uncharacterized protein</fullName>
    </submittedName>
</protein>
<dbReference type="RefSeq" id="WP_368381390.1">
    <property type="nucleotide sequence ID" value="NZ_JBFRYA010000007.1"/>
</dbReference>
<dbReference type="Proteomes" id="UP001557485">
    <property type="component" value="Unassembled WGS sequence"/>
</dbReference>
<evidence type="ECO:0000313" key="1">
    <source>
        <dbReference type="EMBL" id="MEX1669120.1"/>
    </source>
</evidence>
<name>A0ABV3U598_9GAMM</name>
<evidence type="ECO:0000313" key="2">
    <source>
        <dbReference type="Proteomes" id="UP001557485"/>
    </source>
</evidence>
<proteinExistence type="predicted"/>
<comment type="caution">
    <text evidence="1">The sequence shown here is derived from an EMBL/GenBank/DDBJ whole genome shotgun (WGS) entry which is preliminary data.</text>
</comment>
<keyword evidence="2" id="KW-1185">Reference proteome</keyword>